<dbReference type="OrthoDB" id="10477560at2759"/>
<evidence type="ECO:0000259" key="2">
    <source>
        <dbReference type="PROSITE" id="PS51828"/>
    </source>
</evidence>
<name>A0A6S7H3W4_PARCT</name>
<dbReference type="InterPro" id="IPR013320">
    <property type="entry name" value="ConA-like_dom_sf"/>
</dbReference>
<evidence type="ECO:0000313" key="3">
    <source>
        <dbReference type="EMBL" id="CAB3991320.1"/>
    </source>
</evidence>
<dbReference type="Gene3D" id="2.60.120.200">
    <property type="match status" value="1"/>
</dbReference>
<evidence type="ECO:0000313" key="4">
    <source>
        <dbReference type="Proteomes" id="UP001152795"/>
    </source>
</evidence>
<keyword evidence="4" id="KW-1185">Reference proteome</keyword>
<protein>
    <recommendedName>
        <fullName evidence="2">Pentraxin (PTX) domain-containing protein</fullName>
    </recommendedName>
</protein>
<dbReference type="EMBL" id="CACRXK020001826">
    <property type="protein sequence ID" value="CAB3991320.1"/>
    <property type="molecule type" value="Genomic_DNA"/>
</dbReference>
<accession>A0A6S7H3W4</accession>
<dbReference type="Proteomes" id="UP001152795">
    <property type="component" value="Unassembled WGS sequence"/>
</dbReference>
<dbReference type="SUPFAM" id="SSF49899">
    <property type="entry name" value="Concanavalin A-like lectins/glucanases"/>
    <property type="match status" value="1"/>
</dbReference>
<comment type="caution">
    <text evidence="3">The sequence shown here is derived from an EMBL/GenBank/DDBJ whole genome shotgun (WGS) entry which is preliminary data.</text>
</comment>
<sequence>MDENTVGFTSISPEGRFLIGTTRDEKNGPYIYSSGFVGTLSCLNIWSVELSFTSIYSMSSGAMNINGDCLAWRYVLGMIVGNLTIVPNTIIYYPGYSLLEQRSKWCSDHMTSLSCPTVYARLGIGNDQRKMLWRCYCSEALVPSKYCYSILSNSTAYETKHNELVAIN</sequence>
<reference evidence="3" key="1">
    <citation type="submission" date="2020-04" db="EMBL/GenBank/DDBJ databases">
        <authorList>
            <person name="Alioto T."/>
            <person name="Alioto T."/>
            <person name="Gomez Garrido J."/>
        </authorList>
    </citation>
    <scope>NUCLEOTIDE SEQUENCE</scope>
    <source>
        <strain evidence="3">A484AB</strain>
    </source>
</reference>
<gene>
    <name evidence="3" type="ORF">PACLA_8A000107</name>
</gene>
<comment type="caution">
    <text evidence="1">Lacks conserved residue(s) required for the propagation of feature annotation.</text>
</comment>
<organism evidence="3 4">
    <name type="scientific">Paramuricea clavata</name>
    <name type="common">Red gorgonian</name>
    <name type="synonym">Violescent sea-whip</name>
    <dbReference type="NCBI Taxonomy" id="317549"/>
    <lineage>
        <taxon>Eukaryota</taxon>
        <taxon>Metazoa</taxon>
        <taxon>Cnidaria</taxon>
        <taxon>Anthozoa</taxon>
        <taxon>Octocorallia</taxon>
        <taxon>Malacalcyonacea</taxon>
        <taxon>Plexauridae</taxon>
        <taxon>Paramuricea</taxon>
    </lineage>
</organism>
<dbReference type="InterPro" id="IPR001759">
    <property type="entry name" value="PTX_dom"/>
</dbReference>
<dbReference type="AlphaFoldDB" id="A0A6S7H3W4"/>
<proteinExistence type="predicted"/>
<dbReference type="PROSITE" id="PS51828">
    <property type="entry name" value="PTX_2"/>
    <property type="match status" value="1"/>
</dbReference>
<evidence type="ECO:0000256" key="1">
    <source>
        <dbReference type="PROSITE-ProRule" id="PRU01172"/>
    </source>
</evidence>
<feature type="domain" description="Pentraxin (PTX)" evidence="2">
    <location>
        <begin position="1"/>
        <end position="91"/>
    </location>
</feature>